<feature type="domain" description="EF-hand" evidence="7">
    <location>
        <begin position="377"/>
        <end position="412"/>
    </location>
</feature>
<keyword evidence="5" id="KW-0106">Calcium</keyword>
<dbReference type="InterPro" id="IPR011992">
    <property type="entry name" value="EF-hand-dom_pair"/>
</dbReference>
<keyword evidence="3" id="KW-0479">Metal-binding</keyword>
<proteinExistence type="inferred from homology"/>
<dbReference type="VEuPathDB" id="FungiDB:H257_15763"/>
<keyword evidence="4" id="KW-0677">Repeat</keyword>
<keyword evidence="6" id="KW-0449">Lipoprotein</keyword>
<evidence type="ECO:0000313" key="9">
    <source>
        <dbReference type="Proteomes" id="UP000266643"/>
    </source>
</evidence>
<dbReference type="InterPro" id="IPR002048">
    <property type="entry name" value="EF_hand_dom"/>
</dbReference>
<dbReference type="Gene3D" id="1.10.238.10">
    <property type="entry name" value="EF-hand"/>
    <property type="match status" value="3"/>
</dbReference>
<dbReference type="AlphaFoldDB" id="A0A397EEG5"/>
<dbReference type="Pfam" id="PF13499">
    <property type="entry name" value="EF-hand_7"/>
    <property type="match status" value="2"/>
</dbReference>
<organism evidence="8 9">
    <name type="scientific">Aphanomyces astaci</name>
    <name type="common">Crayfish plague agent</name>
    <dbReference type="NCBI Taxonomy" id="112090"/>
    <lineage>
        <taxon>Eukaryota</taxon>
        <taxon>Sar</taxon>
        <taxon>Stramenopiles</taxon>
        <taxon>Oomycota</taxon>
        <taxon>Saprolegniomycetes</taxon>
        <taxon>Saprolegniales</taxon>
        <taxon>Verrucalvaceae</taxon>
        <taxon>Aphanomyces</taxon>
    </lineage>
</organism>
<comment type="caution">
    <text evidence="8">The sequence shown here is derived from an EMBL/GenBank/DDBJ whole genome shotgun (WGS) entry which is preliminary data.</text>
</comment>
<accession>A0A397EEG5</accession>
<dbReference type="PROSITE" id="PS50222">
    <property type="entry name" value="EF_HAND_2"/>
    <property type="match status" value="4"/>
</dbReference>
<dbReference type="PANTHER" id="PTHR23055:SF178">
    <property type="entry name" value="NEUROCALCIN HOMOLOG"/>
    <property type="match status" value="1"/>
</dbReference>
<evidence type="ECO:0000256" key="3">
    <source>
        <dbReference type="ARBA" id="ARBA00022723"/>
    </source>
</evidence>
<dbReference type="CDD" id="cd00051">
    <property type="entry name" value="EFh"/>
    <property type="match status" value="3"/>
</dbReference>
<dbReference type="Proteomes" id="UP000266643">
    <property type="component" value="Unassembled WGS sequence"/>
</dbReference>
<evidence type="ECO:0000313" key="8">
    <source>
        <dbReference type="EMBL" id="RHY77855.1"/>
    </source>
</evidence>
<dbReference type="EMBL" id="QUTD01001476">
    <property type="protein sequence ID" value="RHY77855.1"/>
    <property type="molecule type" value="Genomic_DNA"/>
</dbReference>
<evidence type="ECO:0000256" key="5">
    <source>
        <dbReference type="ARBA" id="ARBA00022837"/>
    </source>
</evidence>
<dbReference type="GO" id="GO:0005509">
    <property type="term" value="F:calcium ion binding"/>
    <property type="evidence" value="ECO:0007669"/>
    <property type="project" value="InterPro"/>
</dbReference>
<feature type="domain" description="EF-hand" evidence="7">
    <location>
        <begin position="79"/>
        <end position="114"/>
    </location>
</feature>
<name>A0A397EEG5_APHAT</name>
<evidence type="ECO:0000256" key="1">
    <source>
        <dbReference type="ARBA" id="ARBA00006049"/>
    </source>
</evidence>
<dbReference type="InterPro" id="IPR028846">
    <property type="entry name" value="Recoverin"/>
</dbReference>
<gene>
    <name evidence="8" type="ORF">DYB30_012130</name>
</gene>
<protein>
    <recommendedName>
        <fullName evidence="7">EF-hand domain-containing protein</fullName>
    </recommendedName>
</protein>
<reference evidence="8 9" key="1">
    <citation type="submission" date="2018-08" db="EMBL/GenBank/DDBJ databases">
        <title>Aphanomyces genome sequencing and annotation.</title>
        <authorList>
            <person name="Minardi D."/>
            <person name="Oidtmann B."/>
            <person name="Van Der Giezen M."/>
            <person name="Studholme D.J."/>
        </authorList>
    </citation>
    <scope>NUCLEOTIDE SEQUENCE [LARGE SCALE GENOMIC DNA]</scope>
    <source>
        <strain evidence="8 9">D2</strain>
    </source>
</reference>
<evidence type="ECO:0000259" key="7">
    <source>
        <dbReference type="PROSITE" id="PS50222"/>
    </source>
</evidence>
<dbReference type="Pfam" id="PF13202">
    <property type="entry name" value="EF-hand_5"/>
    <property type="match status" value="1"/>
</dbReference>
<dbReference type="InterPro" id="IPR018247">
    <property type="entry name" value="EF_Hand_1_Ca_BS"/>
</dbReference>
<evidence type="ECO:0000256" key="2">
    <source>
        <dbReference type="ARBA" id="ARBA00022707"/>
    </source>
</evidence>
<feature type="domain" description="EF-hand" evidence="7">
    <location>
        <begin position="133"/>
        <end position="168"/>
    </location>
</feature>
<evidence type="ECO:0000256" key="4">
    <source>
        <dbReference type="ARBA" id="ARBA00022737"/>
    </source>
</evidence>
<dbReference type="SUPFAM" id="SSF47473">
    <property type="entry name" value="EF-hand"/>
    <property type="match status" value="2"/>
</dbReference>
<evidence type="ECO:0000256" key="6">
    <source>
        <dbReference type="ARBA" id="ARBA00023288"/>
    </source>
</evidence>
<dbReference type="SMART" id="SM00054">
    <property type="entry name" value="EFh"/>
    <property type="match status" value="7"/>
</dbReference>
<dbReference type="PANTHER" id="PTHR23055">
    <property type="entry name" value="CALCIUM BINDING PROTEINS"/>
    <property type="match status" value="1"/>
</dbReference>
<comment type="similarity">
    <text evidence="1">Belongs to the recoverin family.</text>
</comment>
<sequence length="433" mass="47996">QAAFVLFDLNGDGSISLEEMTQYLTSVFRVLFELSDQPRQLNGVSPVELATVTAAQAFHHVDLNPDGRIRLDEFKRGGKREDKVRAAFALYDYNHDGVISLDEMIRYLTAVFKVLFATNPALVPQMQVTPLELAQVTAEQAFLECDINQDGKLTLDEFHAWYTQSNKPIKSSALSIPLPSLAQVHHVTDLGTCSPADVIERFRQFATANQLTRAAFSIGLQSFAKPAHKEAVDAIASHELGTITADQAFIQAEKESDGVLSLDEFRRWYHSTASQNIHLPSLQRVKQVTNLHKFSPSQVFAHLTTHVTDPRGLDRRAFDASFATLRQLTCATTITTDIVDDQMCDVVLDRLFGVFDANGFVSFRELASGLSILCGGSPTDKIQAVFDLYDANCDGVISLDEMTAYLTSVYKILCETDMYPKHVTPSELAEVHA</sequence>
<keyword evidence="2" id="KW-0519">Myristate</keyword>
<feature type="non-terminal residue" evidence="8">
    <location>
        <position position="1"/>
    </location>
</feature>
<dbReference type="PROSITE" id="PS00018">
    <property type="entry name" value="EF_HAND_1"/>
    <property type="match status" value="4"/>
</dbReference>
<feature type="domain" description="EF-hand" evidence="7">
    <location>
        <begin position="1"/>
        <end position="30"/>
    </location>
</feature>